<keyword evidence="3 5" id="KW-0418">Kinase</keyword>
<dbReference type="GO" id="GO:0005524">
    <property type="term" value="F:ATP binding"/>
    <property type="evidence" value="ECO:0007669"/>
    <property type="project" value="UniProtKB-KW"/>
</dbReference>
<reference evidence="6 7" key="1">
    <citation type="journal article" date="2016" name="Mol. Biol. Evol.">
        <title>Comparative Genomics of Early-Diverging Mushroom-Forming Fungi Provides Insights into the Origins of Lignocellulose Decay Capabilities.</title>
        <authorList>
            <person name="Nagy L.G."/>
            <person name="Riley R."/>
            <person name="Tritt A."/>
            <person name="Adam C."/>
            <person name="Daum C."/>
            <person name="Floudas D."/>
            <person name="Sun H."/>
            <person name="Yadav J.S."/>
            <person name="Pangilinan J."/>
            <person name="Larsson K.H."/>
            <person name="Matsuura K."/>
            <person name="Barry K."/>
            <person name="Labutti K."/>
            <person name="Kuo R."/>
            <person name="Ohm R.A."/>
            <person name="Bhattacharya S.S."/>
            <person name="Shirouzu T."/>
            <person name="Yoshinaga Y."/>
            <person name="Martin F.M."/>
            <person name="Grigoriev I.V."/>
            <person name="Hibbett D.S."/>
        </authorList>
    </citation>
    <scope>NUCLEOTIDE SEQUENCE [LARGE SCALE GENOMIC DNA]</scope>
    <source>
        <strain evidence="6 7">L-15889</strain>
    </source>
</reference>
<dbReference type="InterPro" id="IPR000890">
    <property type="entry name" value="Aliphatic_acid_kin_short-chain"/>
</dbReference>
<organism evidence="6 7">
    <name type="scientific">Daedalea quercina L-15889</name>
    <dbReference type="NCBI Taxonomy" id="1314783"/>
    <lineage>
        <taxon>Eukaryota</taxon>
        <taxon>Fungi</taxon>
        <taxon>Dikarya</taxon>
        <taxon>Basidiomycota</taxon>
        <taxon>Agaricomycotina</taxon>
        <taxon>Agaricomycetes</taxon>
        <taxon>Polyporales</taxon>
        <taxon>Fomitopsis</taxon>
    </lineage>
</organism>
<dbReference type="GO" id="GO:0008776">
    <property type="term" value="F:acetate kinase activity"/>
    <property type="evidence" value="ECO:0007669"/>
    <property type="project" value="UniProtKB-UniRule"/>
</dbReference>
<dbReference type="GO" id="GO:0006085">
    <property type="term" value="P:acetyl-CoA biosynthetic process"/>
    <property type="evidence" value="ECO:0007669"/>
    <property type="project" value="UniProtKB-UniRule"/>
</dbReference>
<evidence type="ECO:0000313" key="6">
    <source>
        <dbReference type="EMBL" id="KZT72978.1"/>
    </source>
</evidence>
<keyword evidence="5" id="KW-0479">Metal-binding</keyword>
<feature type="site" description="Transition state stabilizer" evidence="5">
    <location>
        <position position="174"/>
    </location>
</feature>
<dbReference type="OrthoDB" id="67445at2759"/>
<dbReference type="InterPro" id="IPR004372">
    <property type="entry name" value="Ac/propionate_kinase"/>
</dbReference>
<comment type="similarity">
    <text evidence="5">Belongs to the acetokinase family.</text>
</comment>
<dbReference type="UniPathway" id="UPA00340">
    <property type="reaction ID" value="UER00458"/>
</dbReference>
<dbReference type="STRING" id="1314783.A0A165T613"/>
<feature type="binding site" evidence="5">
    <location>
        <begin position="202"/>
        <end position="206"/>
    </location>
    <ligand>
        <name>ATP</name>
        <dbReference type="ChEBI" id="CHEBI:30616"/>
    </ligand>
</feature>
<keyword evidence="5" id="KW-0460">Magnesium</keyword>
<dbReference type="PRINTS" id="PR00471">
    <property type="entry name" value="ACETATEKNASE"/>
</dbReference>
<dbReference type="InterPro" id="IPR043129">
    <property type="entry name" value="ATPase_NBD"/>
</dbReference>
<feature type="binding site" evidence="5">
    <location>
        <position position="86"/>
    </location>
    <ligand>
        <name>substrate</name>
    </ligand>
</feature>
<dbReference type="EC" id="2.7.2.1" evidence="5"/>
<comment type="pathway">
    <text evidence="5">Metabolic intermediate biosynthesis; acetyl-CoA biosynthesis; acetyl-CoA from acetate: step 1/2.</text>
</comment>
<dbReference type="Pfam" id="PF00871">
    <property type="entry name" value="Acetate_kinase"/>
    <property type="match status" value="1"/>
</dbReference>
<dbReference type="SUPFAM" id="SSF53067">
    <property type="entry name" value="Actin-like ATPase domain"/>
    <property type="match status" value="2"/>
</dbReference>
<evidence type="ECO:0000256" key="1">
    <source>
        <dbReference type="ARBA" id="ARBA00022679"/>
    </source>
</evidence>
<dbReference type="EMBL" id="KV429038">
    <property type="protein sequence ID" value="KZT72978.1"/>
    <property type="molecule type" value="Genomic_DNA"/>
</dbReference>
<dbReference type="PROSITE" id="PS01076">
    <property type="entry name" value="ACETATE_KINASE_2"/>
    <property type="match status" value="1"/>
</dbReference>
<dbReference type="PANTHER" id="PTHR21060:SF15">
    <property type="entry name" value="ACETATE KINASE-RELATED"/>
    <property type="match status" value="1"/>
</dbReference>
<feature type="binding site" evidence="5">
    <location>
        <position position="16"/>
    </location>
    <ligand>
        <name>Mg(2+)</name>
        <dbReference type="ChEBI" id="CHEBI:18420"/>
    </ligand>
</feature>
<dbReference type="AlphaFoldDB" id="A0A165T613"/>
<protein>
    <recommendedName>
        <fullName evidence="5">Probable acetate kinase</fullName>
        <ecNumber evidence="5">2.7.2.1</ecNumber>
    </recommendedName>
    <alternativeName>
        <fullName evidence="5">Acetokinase</fullName>
    </alternativeName>
</protein>
<evidence type="ECO:0000256" key="5">
    <source>
        <dbReference type="HAMAP-Rule" id="MF_03131"/>
    </source>
</evidence>
<comment type="cofactor">
    <cofactor evidence="5">
        <name>Mg(2+)</name>
        <dbReference type="ChEBI" id="CHEBI:18420"/>
    </cofactor>
</comment>
<feature type="site" description="Transition state stabilizer" evidence="5">
    <location>
        <position position="235"/>
    </location>
</feature>
<dbReference type="InterPro" id="IPR023865">
    <property type="entry name" value="Aliphatic_acid_kinase_CS"/>
</dbReference>
<evidence type="ECO:0000256" key="4">
    <source>
        <dbReference type="ARBA" id="ARBA00022840"/>
    </source>
</evidence>
<keyword evidence="4 5" id="KW-0067">ATP-binding</keyword>
<dbReference type="PANTHER" id="PTHR21060">
    <property type="entry name" value="ACETATE KINASE"/>
    <property type="match status" value="1"/>
</dbReference>
<dbReference type="PIRSF" id="PIRSF000722">
    <property type="entry name" value="Acetate_prop_kin"/>
    <property type="match status" value="1"/>
</dbReference>
<dbReference type="GO" id="GO:0000287">
    <property type="term" value="F:magnesium ion binding"/>
    <property type="evidence" value="ECO:0007669"/>
    <property type="project" value="UniProtKB-UniRule"/>
</dbReference>
<evidence type="ECO:0000256" key="3">
    <source>
        <dbReference type="ARBA" id="ARBA00022777"/>
    </source>
</evidence>
<dbReference type="Gene3D" id="3.30.420.40">
    <property type="match status" value="2"/>
</dbReference>
<feature type="active site" description="Proton donor/acceptor" evidence="5">
    <location>
        <position position="142"/>
    </location>
</feature>
<comment type="caution">
    <text evidence="5">Lacks conserved residue(s) required for the propagation of feature annotation.</text>
</comment>
<evidence type="ECO:0000313" key="7">
    <source>
        <dbReference type="Proteomes" id="UP000076727"/>
    </source>
</evidence>
<dbReference type="GO" id="GO:0006083">
    <property type="term" value="P:acetate metabolic process"/>
    <property type="evidence" value="ECO:0007669"/>
    <property type="project" value="TreeGrafter"/>
</dbReference>
<keyword evidence="2 5" id="KW-0547">Nucleotide-binding</keyword>
<evidence type="ECO:0000256" key="2">
    <source>
        <dbReference type="ARBA" id="ARBA00022741"/>
    </source>
</evidence>
<accession>A0A165T613</accession>
<feature type="binding site" evidence="5">
    <location>
        <position position="23"/>
    </location>
    <ligand>
        <name>ATP</name>
        <dbReference type="ChEBI" id="CHEBI:30616"/>
    </ligand>
</feature>
<dbReference type="Proteomes" id="UP000076727">
    <property type="component" value="Unassembled WGS sequence"/>
</dbReference>
<keyword evidence="7" id="KW-1185">Reference proteome</keyword>
<feature type="binding site" evidence="5">
    <location>
        <position position="409"/>
    </location>
    <ligand>
        <name>Mg(2+)</name>
        <dbReference type="ChEBI" id="CHEBI:18420"/>
    </ligand>
</feature>
<dbReference type="HAMAP" id="MF_00020">
    <property type="entry name" value="Acetate_kinase"/>
    <property type="match status" value="1"/>
</dbReference>
<sequence>MSEHRAPKDGLILAVNAGSASLKISLYRRAEKSSSTSRHGVVELLLTGREAKNVSAEGIKDHAYFLNHLKNESKIAKGSIVHVCHRVVHGGDYYEPVIIDSESYHYIENLSDLAPLHNGAALSVMKSAIEALPKASSIAYFDTSFHRSLPLHIASYAINTEVAQKRGLKKYGFHGLSYAYILGAVGYYLQKDTSSLNLIVMHLGSGASICAIRNGRSLDTSMGLTPVSGLPGATRSGLVDPSLIFHYTNRAGRITHDPSQAVDVRVTQAEEILNTESGWNALTGTSDFGEVVKHMKEHQQTDATAGKNVADWKSDAKWKLAFDLFVDRIVGFVGSYYLRLGGKVDALVFSGGIGEKSAELREAVVRSAECIGFQLDQAANAKASKEEGAVLNVGKRADFCRVRMCRTDEQLEMAKESALAEKFWQ</sequence>
<comment type="catalytic activity">
    <reaction evidence="5">
        <text>acetate + ATP = acetyl phosphate + ADP</text>
        <dbReference type="Rhea" id="RHEA:11352"/>
        <dbReference type="ChEBI" id="CHEBI:22191"/>
        <dbReference type="ChEBI" id="CHEBI:30089"/>
        <dbReference type="ChEBI" id="CHEBI:30616"/>
        <dbReference type="ChEBI" id="CHEBI:456216"/>
        <dbReference type="EC" id="2.7.2.1"/>
    </reaction>
</comment>
<name>A0A165T613_9APHY</name>
<gene>
    <name evidence="6" type="ORF">DAEQUDRAFT_762348</name>
</gene>
<keyword evidence="1 5" id="KW-0808">Transferase</keyword>
<proteinExistence type="inferred from homology"/>